<dbReference type="InterPro" id="IPR035965">
    <property type="entry name" value="PAS-like_dom_sf"/>
</dbReference>
<keyword evidence="9" id="KW-1133">Transmembrane helix</keyword>
<feature type="transmembrane region" description="Helical" evidence="9">
    <location>
        <begin position="160"/>
        <end position="180"/>
    </location>
</feature>
<protein>
    <recommendedName>
        <fullName evidence="3">histidine kinase</fullName>
        <ecNumber evidence="3">2.7.13.3</ecNumber>
    </recommendedName>
</protein>
<dbReference type="GO" id="GO:0000155">
    <property type="term" value="F:phosphorelay sensor kinase activity"/>
    <property type="evidence" value="ECO:0007669"/>
    <property type="project" value="InterPro"/>
</dbReference>
<dbReference type="CDD" id="cd06225">
    <property type="entry name" value="HAMP"/>
    <property type="match status" value="1"/>
</dbReference>
<dbReference type="InterPro" id="IPR003594">
    <property type="entry name" value="HATPase_dom"/>
</dbReference>
<keyword evidence="6 12" id="KW-0418">Kinase</keyword>
<dbReference type="FunFam" id="3.30.565.10:FF:000006">
    <property type="entry name" value="Sensor histidine kinase WalK"/>
    <property type="match status" value="1"/>
</dbReference>
<dbReference type="CDD" id="cd00082">
    <property type="entry name" value="HisKA"/>
    <property type="match status" value="1"/>
</dbReference>
<evidence type="ECO:0000256" key="5">
    <source>
        <dbReference type="ARBA" id="ARBA00022679"/>
    </source>
</evidence>
<evidence type="ECO:0000256" key="6">
    <source>
        <dbReference type="ARBA" id="ARBA00022777"/>
    </source>
</evidence>
<dbReference type="InterPro" id="IPR003660">
    <property type="entry name" value="HAMP_dom"/>
</dbReference>
<evidence type="ECO:0000259" key="11">
    <source>
        <dbReference type="PROSITE" id="PS50885"/>
    </source>
</evidence>
<dbReference type="Gene3D" id="3.30.450.20">
    <property type="entry name" value="PAS domain"/>
    <property type="match status" value="1"/>
</dbReference>
<dbReference type="Gene3D" id="6.10.340.10">
    <property type="match status" value="1"/>
</dbReference>
<dbReference type="Gene3D" id="3.30.565.10">
    <property type="entry name" value="Histidine kinase-like ATPase, C-terminal domain"/>
    <property type="match status" value="1"/>
</dbReference>
<evidence type="ECO:0000313" key="12">
    <source>
        <dbReference type="EMBL" id="SPF33006.1"/>
    </source>
</evidence>
<evidence type="ECO:0000313" key="13">
    <source>
        <dbReference type="Proteomes" id="UP000238701"/>
    </source>
</evidence>
<keyword evidence="7" id="KW-0902">Two-component regulatory system</keyword>
<dbReference type="GO" id="GO:0004721">
    <property type="term" value="F:phosphoprotein phosphatase activity"/>
    <property type="evidence" value="ECO:0007669"/>
    <property type="project" value="TreeGrafter"/>
</dbReference>
<dbReference type="EC" id="2.7.13.3" evidence="3"/>
<evidence type="ECO:0000259" key="10">
    <source>
        <dbReference type="PROSITE" id="PS50109"/>
    </source>
</evidence>
<feature type="domain" description="Histidine kinase" evidence="10">
    <location>
        <begin position="354"/>
        <end position="570"/>
    </location>
</feature>
<dbReference type="SMART" id="SM00388">
    <property type="entry name" value="HisKA"/>
    <property type="match status" value="1"/>
</dbReference>
<sequence>MRNRIFFKLLAGFALVIATAAVTLNFSLVPAWEDSVRQEVERNLKQKTVMLAHRVNTDHEHGIQDIVSQEAQAAGARATVISSTGKVLADSQVSADAVEDPAQQPEFAAALRGEAGEDIRSGSNQGVPYLYVAVPIPGGAVRLAYPLTDLEAVASRSRRMLLLGSVAGLLVAILMAGVVAQSLARRMQKIVQFSERIAGGDLTARIEENASDDIGRVAAGLDQTARHLQKEFAALRTSQHELETLLNSMEDAVIAIGPDYRVQWANQSMDALVPQGTRLGSPVVETVRDPDFLRAARGASQTHSVLTARATSILPGRSFEVTAAPLPGGGAVVVLRDLTETERVEKTRRDFIANVSHELRTPLTSIQGYAETLLDGSQENNHSREFLDIIRKNASRMSRLTEDLLTLARVESGEQRFDVQPVLPGELLHEAVESFENLARAHGVELRVEDSAPEAVSADREAIHQVFSNLIDNALKYAASGGQLVLGARPAEQGVEFYVRDFGGGIASEHLPRLFERFYRVDKARSRESGGTGLGLAIAKHIVLAHEGAIRAESELNHGSAFLFTLPLAGAEEPRAS</sequence>
<evidence type="ECO:0000256" key="8">
    <source>
        <dbReference type="ARBA" id="ARBA00023136"/>
    </source>
</evidence>
<dbReference type="InterPro" id="IPR005467">
    <property type="entry name" value="His_kinase_dom"/>
</dbReference>
<dbReference type="Pfam" id="PF08448">
    <property type="entry name" value="PAS_4"/>
    <property type="match status" value="1"/>
</dbReference>
<dbReference type="InterPro" id="IPR036890">
    <property type="entry name" value="HATPase_C_sf"/>
</dbReference>
<dbReference type="SMART" id="SM00387">
    <property type="entry name" value="HATPase_c"/>
    <property type="match status" value="1"/>
</dbReference>
<evidence type="ECO:0000256" key="2">
    <source>
        <dbReference type="ARBA" id="ARBA00004370"/>
    </source>
</evidence>
<gene>
    <name evidence="12" type="ORF">SBA1_1110006</name>
</gene>
<comment type="catalytic activity">
    <reaction evidence="1">
        <text>ATP + protein L-histidine = ADP + protein N-phospho-L-histidine.</text>
        <dbReference type="EC" id="2.7.13.3"/>
    </reaction>
</comment>
<reference evidence="13" key="1">
    <citation type="submission" date="2018-02" db="EMBL/GenBank/DDBJ databases">
        <authorList>
            <person name="Hausmann B."/>
        </authorList>
    </citation>
    <scope>NUCLEOTIDE SEQUENCE [LARGE SCALE GENOMIC DNA]</scope>
    <source>
        <strain evidence="13">Peat soil MAG SbA1</strain>
    </source>
</reference>
<dbReference type="EMBL" id="OMOD01000015">
    <property type="protein sequence ID" value="SPF33006.1"/>
    <property type="molecule type" value="Genomic_DNA"/>
</dbReference>
<evidence type="ECO:0000256" key="1">
    <source>
        <dbReference type="ARBA" id="ARBA00000085"/>
    </source>
</evidence>
<dbReference type="InterPro" id="IPR013656">
    <property type="entry name" value="PAS_4"/>
</dbReference>
<keyword evidence="9" id="KW-0812">Transmembrane</keyword>
<dbReference type="Pfam" id="PF00512">
    <property type="entry name" value="HisKA"/>
    <property type="match status" value="1"/>
</dbReference>
<keyword evidence="8 9" id="KW-0472">Membrane</keyword>
<evidence type="ECO:0000256" key="7">
    <source>
        <dbReference type="ARBA" id="ARBA00023012"/>
    </source>
</evidence>
<name>A0A2U3JZY6_9BACT</name>
<keyword evidence="5 12" id="KW-0808">Transferase</keyword>
<dbReference type="Pfam" id="PF00672">
    <property type="entry name" value="HAMP"/>
    <property type="match status" value="1"/>
</dbReference>
<dbReference type="SUPFAM" id="SSF55785">
    <property type="entry name" value="PYP-like sensor domain (PAS domain)"/>
    <property type="match status" value="1"/>
</dbReference>
<dbReference type="PANTHER" id="PTHR45453">
    <property type="entry name" value="PHOSPHATE REGULON SENSOR PROTEIN PHOR"/>
    <property type="match status" value="1"/>
</dbReference>
<dbReference type="PROSITE" id="PS50885">
    <property type="entry name" value="HAMP"/>
    <property type="match status" value="1"/>
</dbReference>
<dbReference type="Proteomes" id="UP000238701">
    <property type="component" value="Unassembled WGS sequence"/>
</dbReference>
<dbReference type="Gene3D" id="1.10.287.130">
    <property type="match status" value="1"/>
</dbReference>
<evidence type="ECO:0000256" key="9">
    <source>
        <dbReference type="SAM" id="Phobius"/>
    </source>
</evidence>
<dbReference type="PANTHER" id="PTHR45453:SF1">
    <property type="entry name" value="PHOSPHATE REGULON SENSOR PROTEIN PHOR"/>
    <property type="match status" value="1"/>
</dbReference>
<dbReference type="GO" id="GO:0016036">
    <property type="term" value="P:cellular response to phosphate starvation"/>
    <property type="evidence" value="ECO:0007669"/>
    <property type="project" value="TreeGrafter"/>
</dbReference>
<dbReference type="Pfam" id="PF02518">
    <property type="entry name" value="HATPase_c"/>
    <property type="match status" value="1"/>
</dbReference>
<dbReference type="PRINTS" id="PR00344">
    <property type="entry name" value="BCTRLSENSOR"/>
</dbReference>
<dbReference type="SUPFAM" id="SSF55874">
    <property type="entry name" value="ATPase domain of HSP90 chaperone/DNA topoisomerase II/histidine kinase"/>
    <property type="match status" value="1"/>
</dbReference>
<dbReference type="InterPro" id="IPR003661">
    <property type="entry name" value="HisK_dim/P_dom"/>
</dbReference>
<dbReference type="InterPro" id="IPR050351">
    <property type="entry name" value="BphY/WalK/GraS-like"/>
</dbReference>
<dbReference type="SUPFAM" id="SSF47384">
    <property type="entry name" value="Homodimeric domain of signal transducing histidine kinase"/>
    <property type="match status" value="1"/>
</dbReference>
<proteinExistence type="predicted"/>
<dbReference type="GO" id="GO:0005886">
    <property type="term" value="C:plasma membrane"/>
    <property type="evidence" value="ECO:0007669"/>
    <property type="project" value="TreeGrafter"/>
</dbReference>
<feature type="domain" description="HAMP" evidence="11">
    <location>
        <begin position="181"/>
        <end position="233"/>
    </location>
</feature>
<dbReference type="InterPro" id="IPR004358">
    <property type="entry name" value="Sig_transdc_His_kin-like_C"/>
</dbReference>
<dbReference type="AlphaFoldDB" id="A0A2U3JZY6"/>
<dbReference type="SMART" id="SM00304">
    <property type="entry name" value="HAMP"/>
    <property type="match status" value="1"/>
</dbReference>
<accession>A0A2U3JZY6</accession>
<comment type="subcellular location">
    <subcellularLocation>
        <location evidence="2">Membrane</location>
    </subcellularLocation>
</comment>
<dbReference type="SUPFAM" id="SSF158472">
    <property type="entry name" value="HAMP domain-like"/>
    <property type="match status" value="1"/>
</dbReference>
<dbReference type="CDD" id="cd00075">
    <property type="entry name" value="HATPase"/>
    <property type="match status" value="1"/>
</dbReference>
<dbReference type="PROSITE" id="PS50109">
    <property type="entry name" value="HIS_KIN"/>
    <property type="match status" value="1"/>
</dbReference>
<organism evidence="12 13">
    <name type="scientific">Candidatus Sulfotelmatobacter kueseliae</name>
    <dbReference type="NCBI Taxonomy" id="2042962"/>
    <lineage>
        <taxon>Bacteria</taxon>
        <taxon>Pseudomonadati</taxon>
        <taxon>Acidobacteriota</taxon>
        <taxon>Terriglobia</taxon>
        <taxon>Terriglobales</taxon>
        <taxon>Candidatus Korobacteraceae</taxon>
        <taxon>Candidatus Sulfotelmatobacter</taxon>
    </lineage>
</organism>
<dbReference type="InterPro" id="IPR036097">
    <property type="entry name" value="HisK_dim/P_sf"/>
</dbReference>
<dbReference type="OrthoDB" id="9796330at2"/>
<dbReference type="CDD" id="cd18774">
    <property type="entry name" value="PDC2_HK_sensor"/>
    <property type="match status" value="1"/>
</dbReference>
<evidence type="ECO:0000256" key="4">
    <source>
        <dbReference type="ARBA" id="ARBA00022553"/>
    </source>
</evidence>
<evidence type="ECO:0000256" key="3">
    <source>
        <dbReference type="ARBA" id="ARBA00012438"/>
    </source>
</evidence>
<keyword evidence="4" id="KW-0597">Phosphoprotein</keyword>
<dbReference type="FunFam" id="1.10.287.130:FF:000001">
    <property type="entry name" value="Two-component sensor histidine kinase"/>
    <property type="match status" value="1"/>
</dbReference>